<dbReference type="AlphaFoldDB" id="A0A7X2J103"/>
<proteinExistence type="inferred from homology"/>
<evidence type="ECO:0000256" key="6">
    <source>
        <dbReference type="ARBA" id="ARBA00023136"/>
    </source>
</evidence>
<keyword evidence="9" id="KW-1185">Reference proteome</keyword>
<comment type="caution">
    <text evidence="8">The sequence shown here is derived from an EMBL/GenBank/DDBJ whole genome shotgun (WGS) entry which is preliminary data.</text>
</comment>
<keyword evidence="3" id="KW-1003">Cell membrane</keyword>
<dbReference type="InterPro" id="IPR003317">
    <property type="entry name" value="Cyt-d_oxidase_su2"/>
</dbReference>
<gene>
    <name evidence="8" type="ORF">GJU40_14945</name>
</gene>
<evidence type="ECO:0000256" key="7">
    <source>
        <dbReference type="SAM" id="Phobius"/>
    </source>
</evidence>
<organism evidence="8 9">
    <name type="scientific">Metabacillus lacus</name>
    <dbReference type="NCBI Taxonomy" id="1983721"/>
    <lineage>
        <taxon>Bacteria</taxon>
        <taxon>Bacillati</taxon>
        <taxon>Bacillota</taxon>
        <taxon>Bacilli</taxon>
        <taxon>Bacillales</taxon>
        <taxon>Bacillaceae</taxon>
        <taxon>Metabacillus</taxon>
    </lineage>
</organism>
<keyword evidence="6 7" id="KW-0472">Membrane</keyword>
<comment type="similarity">
    <text evidence="2">Belongs to the cytochrome ubiquinol oxidase subunit 2 family.</text>
</comment>
<dbReference type="OrthoDB" id="2416742at2"/>
<comment type="subcellular location">
    <subcellularLocation>
        <location evidence="1">Cell membrane</location>
        <topology evidence="1">Multi-pass membrane protein</topology>
    </subcellularLocation>
</comment>
<feature type="transmembrane region" description="Helical" evidence="7">
    <location>
        <begin position="299"/>
        <end position="327"/>
    </location>
</feature>
<feature type="transmembrane region" description="Helical" evidence="7">
    <location>
        <begin position="12"/>
        <end position="34"/>
    </location>
</feature>
<evidence type="ECO:0000256" key="5">
    <source>
        <dbReference type="ARBA" id="ARBA00022989"/>
    </source>
</evidence>
<dbReference type="Pfam" id="PF02322">
    <property type="entry name" value="Cyt_bd_oxida_II"/>
    <property type="match status" value="1"/>
</dbReference>
<evidence type="ECO:0000256" key="1">
    <source>
        <dbReference type="ARBA" id="ARBA00004651"/>
    </source>
</evidence>
<feature type="transmembrane region" description="Helical" evidence="7">
    <location>
        <begin position="163"/>
        <end position="187"/>
    </location>
</feature>
<dbReference type="GO" id="GO:0005886">
    <property type="term" value="C:plasma membrane"/>
    <property type="evidence" value="ECO:0007669"/>
    <property type="project" value="UniProtKB-SubCell"/>
</dbReference>
<evidence type="ECO:0000313" key="9">
    <source>
        <dbReference type="Proteomes" id="UP000448867"/>
    </source>
</evidence>
<feature type="transmembrane region" description="Helical" evidence="7">
    <location>
        <begin position="79"/>
        <end position="98"/>
    </location>
</feature>
<evidence type="ECO:0000256" key="4">
    <source>
        <dbReference type="ARBA" id="ARBA00022692"/>
    </source>
</evidence>
<protein>
    <submittedName>
        <fullName evidence="8">Cytochrome d ubiquinol oxidase subunit II</fullName>
    </submittedName>
</protein>
<sequence>MSFEQTGITFLWVFLYVYIIAASIDFGAGFFSYYTKRYQSDHTIHKIIQRYLSPVWEITNVFLVFFIVGLVSFFPEAAFYYGTALLVPGSIAIILLAIRGSYYAFAAYGGRESKFYTFLYGATGLLIPASLSTVLTIALGGFITVEGELVVLNYVKLFTSPLAWSIVLLAIFSVLFISGSFLAYYAVRAEDSDSASILRRYALRSALPTIAMGVIVFLLLRDHNPEHYSKLVDIWWVFALSVLLFIAALALMMTGRNDGTAFLLISLQFATAFFGYGAAHLPYLLYPYLSIYDGFTNETMAFALISVFAAGLAMLIPSLYLVLKLFLFDADYIRALKNR</sequence>
<feature type="transmembrane region" description="Helical" evidence="7">
    <location>
        <begin position="232"/>
        <end position="253"/>
    </location>
</feature>
<keyword evidence="4 7" id="KW-0812">Transmembrane</keyword>
<feature type="transmembrane region" description="Helical" evidence="7">
    <location>
        <begin position="55"/>
        <end position="73"/>
    </location>
</feature>
<feature type="transmembrane region" description="Helical" evidence="7">
    <location>
        <begin position="118"/>
        <end position="143"/>
    </location>
</feature>
<feature type="transmembrane region" description="Helical" evidence="7">
    <location>
        <begin position="260"/>
        <end position="279"/>
    </location>
</feature>
<dbReference type="Proteomes" id="UP000448867">
    <property type="component" value="Unassembled WGS sequence"/>
</dbReference>
<feature type="transmembrane region" description="Helical" evidence="7">
    <location>
        <begin position="201"/>
        <end position="220"/>
    </location>
</feature>
<evidence type="ECO:0000256" key="3">
    <source>
        <dbReference type="ARBA" id="ARBA00022475"/>
    </source>
</evidence>
<dbReference type="RefSeq" id="WP_154308933.1">
    <property type="nucleotide sequence ID" value="NZ_WKKI01000035.1"/>
</dbReference>
<reference evidence="8 9" key="1">
    <citation type="submission" date="2019-11" db="EMBL/GenBank/DDBJ databases">
        <title>Bacillus lacus genome.</title>
        <authorList>
            <person name="Allen C.J."/>
            <person name="Newman J.D."/>
        </authorList>
    </citation>
    <scope>NUCLEOTIDE SEQUENCE [LARGE SCALE GENOMIC DNA]</scope>
    <source>
        <strain evidence="8 9">KCTC 33946</strain>
    </source>
</reference>
<name>A0A7X2J103_9BACI</name>
<accession>A0A7X2J103</accession>
<evidence type="ECO:0000313" key="8">
    <source>
        <dbReference type="EMBL" id="MRX73440.1"/>
    </source>
</evidence>
<evidence type="ECO:0000256" key="2">
    <source>
        <dbReference type="ARBA" id="ARBA00007543"/>
    </source>
</evidence>
<dbReference type="EMBL" id="WKKI01000035">
    <property type="protein sequence ID" value="MRX73440.1"/>
    <property type="molecule type" value="Genomic_DNA"/>
</dbReference>
<keyword evidence="5 7" id="KW-1133">Transmembrane helix</keyword>